<sequence length="96" mass="10439">MRNDGGETLLHKAISGMCGPGFRELNSGIKLLEKLCGGGVVDIKGMINIRNDEGGLRFTWPSRGTSTPDSWRFLHSVPGIDVNIRTGGTGRPRWIC</sequence>
<accession>A0ACB9SCZ7</accession>
<proteinExistence type="predicted"/>
<dbReference type="Proteomes" id="UP001057402">
    <property type="component" value="Chromosome 1"/>
</dbReference>
<dbReference type="EMBL" id="CM042880">
    <property type="protein sequence ID" value="KAI4388760.1"/>
    <property type="molecule type" value="Genomic_DNA"/>
</dbReference>
<name>A0ACB9SCZ7_9MYRT</name>
<evidence type="ECO:0000313" key="1">
    <source>
        <dbReference type="EMBL" id="KAI4388760.1"/>
    </source>
</evidence>
<comment type="caution">
    <text evidence="1">The sequence shown here is derived from an EMBL/GenBank/DDBJ whole genome shotgun (WGS) entry which is preliminary data.</text>
</comment>
<reference evidence="2" key="1">
    <citation type="journal article" date="2023" name="Front. Plant Sci.">
        <title>Chromosomal-level genome assembly of Melastoma candidum provides insights into trichome evolution.</title>
        <authorList>
            <person name="Zhong Y."/>
            <person name="Wu W."/>
            <person name="Sun C."/>
            <person name="Zou P."/>
            <person name="Liu Y."/>
            <person name="Dai S."/>
            <person name="Zhou R."/>
        </authorList>
    </citation>
    <scope>NUCLEOTIDE SEQUENCE [LARGE SCALE GENOMIC DNA]</scope>
</reference>
<gene>
    <name evidence="1" type="ORF">MLD38_001063</name>
</gene>
<protein>
    <submittedName>
        <fullName evidence="1">Uncharacterized protein</fullName>
    </submittedName>
</protein>
<keyword evidence="2" id="KW-1185">Reference proteome</keyword>
<organism evidence="1 2">
    <name type="scientific">Melastoma candidum</name>
    <dbReference type="NCBI Taxonomy" id="119954"/>
    <lineage>
        <taxon>Eukaryota</taxon>
        <taxon>Viridiplantae</taxon>
        <taxon>Streptophyta</taxon>
        <taxon>Embryophyta</taxon>
        <taxon>Tracheophyta</taxon>
        <taxon>Spermatophyta</taxon>
        <taxon>Magnoliopsida</taxon>
        <taxon>eudicotyledons</taxon>
        <taxon>Gunneridae</taxon>
        <taxon>Pentapetalae</taxon>
        <taxon>rosids</taxon>
        <taxon>malvids</taxon>
        <taxon>Myrtales</taxon>
        <taxon>Melastomataceae</taxon>
        <taxon>Melastomatoideae</taxon>
        <taxon>Melastomateae</taxon>
        <taxon>Melastoma</taxon>
    </lineage>
</organism>
<evidence type="ECO:0000313" key="2">
    <source>
        <dbReference type="Proteomes" id="UP001057402"/>
    </source>
</evidence>